<keyword evidence="3" id="KW-1003">Cell membrane</keyword>
<reference evidence="9 10" key="1">
    <citation type="submission" date="2015-12" db="EMBL/GenBank/DDBJ databases">
        <authorList>
            <person name="Shamseldin A."/>
            <person name="Moawad H."/>
            <person name="Abd El-Rahim W.M."/>
            <person name="Sadowsky M.J."/>
        </authorList>
    </citation>
    <scope>NUCLEOTIDE SEQUENCE [LARGE SCALE GENOMIC DNA]</scope>
    <source>
        <strain evidence="9 10">SM2</strain>
    </source>
</reference>
<protein>
    <submittedName>
        <fullName evidence="9">Biopolymer transporter ExbD</fullName>
    </submittedName>
</protein>
<evidence type="ECO:0000313" key="10">
    <source>
        <dbReference type="Proteomes" id="UP000074119"/>
    </source>
</evidence>
<dbReference type="RefSeq" id="WP_008247678.1">
    <property type="nucleotide sequence ID" value="NZ_CP014544.1"/>
</dbReference>
<evidence type="ECO:0000256" key="1">
    <source>
        <dbReference type="ARBA" id="ARBA00004162"/>
    </source>
</evidence>
<keyword evidence="4 7" id="KW-0812">Transmembrane</keyword>
<dbReference type="InterPro" id="IPR003400">
    <property type="entry name" value="ExbD"/>
</dbReference>
<evidence type="ECO:0000256" key="5">
    <source>
        <dbReference type="ARBA" id="ARBA00022989"/>
    </source>
</evidence>
<evidence type="ECO:0000256" key="3">
    <source>
        <dbReference type="ARBA" id="ARBA00022475"/>
    </source>
</evidence>
<keyword evidence="7" id="KW-0653">Protein transport</keyword>
<dbReference type="Proteomes" id="UP000074119">
    <property type="component" value="Chromosome"/>
</dbReference>
<dbReference type="GO" id="GO:0015031">
    <property type="term" value="P:protein transport"/>
    <property type="evidence" value="ECO:0007669"/>
    <property type="project" value="UniProtKB-KW"/>
</dbReference>
<feature type="transmembrane region" description="Helical" evidence="8">
    <location>
        <begin position="12"/>
        <end position="31"/>
    </location>
</feature>
<dbReference type="AlphaFoldDB" id="A0A127M4S1"/>
<dbReference type="PANTHER" id="PTHR30558:SF3">
    <property type="entry name" value="BIOPOLYMER TRANSPORT PROTEIN EXBD-RELATED"/>
    <property type="match status" value="1"/>
</dbReference>
<evidence type="ECO:0000313" key="9">
    <source>
        <dbReference type="EMBL" id="AMO68240.1"/>
    </source>
</evidence>
<sequence>MKFKRQRMDDSGVNLTPLIDVVFLLLIFFMVSTTFTKESRLNLELPSAQGDIAPQETKVLEVVIDAQGRYRLNEHALVDHTVQGLMAGMREIAGDDTELPVIITADAKSPHQSVITAMDAAGRLGFAKLSLTTQDPDSSTPAN</sequence>
<keyword evidence="5 8" id="KW-1133">Transmembrane helix</keyword>
<evidence type="ECO:0000256" key="8">
    <source>
        <dbReference type="SAM" id="Phobius"/>
    </source>
</evidence>
<evidence type="ECO:0000256" key="2">
    <source>
        <dbReference type="ARBA" id="ARBA00005811"/>
    </source>
</evidence>
<comment type="similarity">
    <text evidence="2 7">Belongs to the ExbD/TolR family.</text>
</comment>
<accession>A0A127M4S1</accession>
<proteinExistence type="inferred from homology"/>
<gene>
    <name evidence="9" type="ORF">AZF00_07945</name>
</gene>
<dbReference type="KEGG" id="zal:AZF00_07945"/>
<keyword evidence="6 8" id="KW-0472">Membrane</keyword>
<organism evidence="9 10">
    <name type="scientific">Zhongshania aliphaticivorans</name>
    <dbReference type="NCBI Taxonomy" id="1470434"/>
    <lineage>
        <taxon>Bacteria</taxon>
        <taxon>Pseudomonadati</taxon>
        <taxon>Pseudomonadota</taxon>
        <taxon>Gammaproteobacteria</taxon>
        <taxon>Cellvibrionales</taxon>
        <taxon>Spongiibacteraceae</taxon>
        <taxon>Zhongshania</taxon>
    </lineage>
</organism>
<dbReference type="PANTHER" id="PTHR30558">
    <property type="entry name" value="EXBD MEMBRANE COMPONENT OF PMF-DRIVEN MACROMOLECULE IMPORT SYSTEM"/>
    <property type="match status" value="1"/>
</dbReference>
<keyword evidence="7" id="KW-0813">Transport</keyword>
<name>A0A127M4S1_9GAMM</name>
<evidence type="ECO:0000256" key="4">
    <source>
        <dbReference type="ARBA" id="ARBA00022692"/>
    </source>
</evidence>
<dbReference type="EMBL" id="CP014544">
    <property type="protein sequence ID" value="AMO68240.1"/>
    <property type="molecule type" value="Genomic_DNA"/>
</dbReference>
<comment type="subcellular location">
    <subcellularLocation>
        <location evidence="1">Cell membrane</location>
        <topology evidence="1">Single-pass membrane protein</topology>
    </subcellularLocation>
    <subcellularLocation>
        <location evidence="7">Cell membrane</location>
        <topology evidence="7">Single-pass type II membrane protein</topology>
    </subcellularLocation>
</comment>
<dbReference type="Gene3D" id="3.30.420.270">
    <property type="match status" value="1"/>
</dbReference>
<dbReference type="Pfam" id="PF02472">
    <property type="entry name" value="ExbD"/>
    <property type="match status" value="1"/>
</dbReference>
<dbReference type="STRING" id="1470434.AZF00_07945"/>
<evidence type="ECO:0000256" key="6">
    <source>
        <dbReference type="ARBA" id="ARBA00023136"/>
    </source>
</evidence>
<evidence type="ECO:0000256" key="7">
    <source>
        <dbReference type="RuleBase" id="RU003879"/>
    </source>
</evidence>
<dbReference type="GO" id="GO:0005886">
    <property type="term" value="C:plasma membrane"/>
    <property type="evidence" value="ECO:0007669"/>
    <property type="project" value="UniProtKB-SubCell"/>
</dbReference>
<dbReference type="GO" id="GO:0022857">
    <property type="term" value="F:transmembrane transporter activity"/>
    <property type="evidence" value="ECO:0007669"/>
    <property type="project" value="InterPro"/>
</dbReference>